<dbReference type="SUPFAM" id="SSF54001">
    <property type="entry name" value="Cysteine proteinases"/>
    <property type="match status" value="1"/>
</dbReference>
<gene>
    <name evidence="1" type="ORF">MAR_027182</name>
</gene>
<sequence length="97" mass="11626">DCEHVSRTLEEFYTVRCQVTDMKNLYESLDEVTVKDIACFRKLPKIICFNTMCYTFNMLAMMKKKVITHFSFPLRLHMSPYMEKNFISSDKLQKGWH</sequence>
<proteinExistence type="predicted"/>
<dbReference type="Gene3D" id="3.90.70.10">
    <property type="entry name" value="Cysteine proteinases"/>
    <property type="match status" value="1"/>
</dbReference>
<reference evidence="1" key="1">
    <citation type="submission" date="2022-11" db="EMBL/GenBank/DDBJ databases">
        <title>Centuries of genome instability and evolution in soft-shell clam transmissible cancer (bioRxiv).</title>
        <authorList>
            <person name="Hart S.F.M."/>
            <person name="Yonemitsu M.A."/>
            <person name="Giersch R.M."/>
            <person name="Beal B.F."/>
            <person name="Arriagada G."/>
            <person name="Davis B.W."/>
            <person name="Ostrander E.A."/>
            <person name="Goff S.P."/>
            <person name="Metzger M.J."/>
        </authorList>
    </citation>
    <scope>NUCLEOTIDE SEQUENCE</scope>
    <source>
        <strain evidence="1">MELC-2E11</strain>
        <tissue evidence="1">Siphon/mantle</tissue>
    </source>
</reference>
<dbReference type="InterPro" id="IPR038765">
    <property type="entry name" value="Papain-like_cys_pep_sf"/>
</dbReference>
<feature type="non-terminal residue" evidence="1">
    <location>
        <position position="97"/>
    </location>
</feature>
<name>A0ABY7EVQ9_MYAAR</name>
<protein>
    <submittedName>
        <fullName evidence="1">UBP34-like protein</fullName>
    </submittedName>
</protein>
<feature type="non-terminal residue" evidence="1">
    <location>
        <position position="1"/>
    </location>
</feature>
<accession>A0ABY7EVQ9</accession>
<dbReference type="EMBL" id="CP111019">
    <property type="protein sequence ID" value="WAR13002.1"/>
    <property type="molecule type" value="Genomic_DNA"/>
</dbReference>
<evidence type="ECO:0000313" key="1">
    <source>
        <dbReference type="EMBL" id="WAR13002.1"/>
    </source>
</evidence>
<organism evidence="1 2">
    <name type="scientific">Mya arenaria</name>
    <name type="common">Soft-shell clam</name>
    <dbReference type="NCBI Taxonomy" id="6604"/>
    <lineage>
        <taxon>Eukaryota</taxon>
        <taxon>Metazoa</taxon>
        <taxon>Spiralia</taxon>
        <taxon>Lophotrochozoa</taxon>
        <taxon>Mollusca</taxon>
        <taxon>Bivalvia</taxon>
        <taxon>Autobranchia</taxon>
        <taxon>Heteroconchia</taxon>
        <taxon>Euheterodonta</taxon>
        <taxon>Imparidentia</taxon>
        <taxon>Neoheterodontei</taxon>
        <taxon>Myida</taxon>
        <taxon>Myoidea</taxon>
        <taxon>Myidae</taxon>
        <taxon>Mya</taxon>
    </lineage>
</organism>
<evidence type="ECO:0000313" key="2">
    <source>
        <dbReference type="Proteomes" id="UP001164746"/>
    </source>
</evidence>
<dbReference type="Proteomes" id="UP001164746">
    <property type="component" value="Chromosome 8"/>
</dbReference>
<keyword evidence="2" id="KW-1185">Reference proteome</keyword>